<evidence type="ECO:0000313" key="1">
    <source>
        <dbReference type="EMBL" id="AFM40964.1"/>
    </source>
</evidence>
<accession>I4D590</accession>
<gene>
    <name evidence="1" type="ordered locus">Desaci_1989</name>
</gene>
<keyword evidence="2" id="KW-1185">Reference proteome</keyword>
<organism evidence="1 2">
    <name type="scientific">Desulfosporosinus acidiphilus (strain DSM 22704 / JCM 16185 / SJ4)</name>
    <dbReference type="NCBI Taxonomy" id="646529"/>
    <lineage>
        <taxon>Bacteria</taxon>
        <taxon>Bacillati</taxon>
        <taxon>Bacillota</taxon>
        <taxon>Clostridia</taxon>
        <taxon>Eubacteriales</taxon>
        <taxon>Desulfitobacteriaceae</taxon>
        <taxon>Desulfosporosinus</taxon>
    </lineage>
</organism>
<dbReference type="AlphaFoldDB" id="I4D590"/>
<evidence type="ECO:0000313" key="2">
    <source>
        <dbReference type="Proteomes" id="UP000002892"/>
    </source>
</evidence>
<proteinExistence type="predicted"/>
<sequence length="156" mass="18327">MNTILLRSEKMRFHTNMRLVFEAIGNRQLEFNWLVTSLECNQYPVDLLKQNVVWITGEELTDMVLKYDIQFIWGVFSAFRKGITFDPENLAVKPYADGNSNFWVKKPTIQHPLATAEIVCFDSTLTLLLSKDDDLSIRFRNYFKEAIDLIYYNSKQ</sequence>
<dbReference type="RefSeq" id="WP_014826969.1">
    <property type="nucleotide sequence ID" value="NC_018068.1"/>
</dbReference>
<protein>
    <submittedName>
        <fullName evidence="1">Uncharacterized protein</fullName>
    </submittedName>
</protein>
<reference evidence="1 2" key="1">
    <citation type="journal article" date="2012" name="J. Bacteriol.">
        <title>Complete genome sequences of Desulfosporosinus orientis DSM765T, Desulfosporosinus youngiae DSM17734T, Desulfosporosinus meridiei DSM13257T, and Desulfosporosinus acidiphilus DSM22704T.</title>
        <authorList>
            <person name="Pester M."/>
            <person name="Brambilla E."/>
            <person name="Alazard D."/>
            <person name="Rattei T."/>
            <person name="Weinmaier T."/>
            <person name="Han J."/>
            <person name="Lucas S."/>
            <person name="Lapidus A."/>
            <person name="Cheng J.F."/>
            <person name="Goodwin L."/>
            <person name="Pitluck S."/>
            <person name="Peters L."/>
            <person name="Ovchinnikova G."/>
            <person name="Teshima H."/>
            <person name="Detter J.C."/>
            <person name="Han C.S."/>
            <person name="Tapia R."/>
            <person name="Land M.L."/>
            <person name="Hauser L."/>
            <person name="Kyrpides N.C."/>
            <person name="Ivanova N.N."/>
            <person name="Pagani I."/>
            <person name="Huntmann M."/>
            <person name="Wei C.L."/>
            <person name="Davenport K.W."/>
            <person name="Daligault H."/>
            <person name="Chain P.S."/>
            <person name="Chen A."/>
            <person name="Mavromatis K."/>
            <person name="Markowitz V."/>
            <person name="Szeto E."/>
            <person name="Mikhailova N."/>
            <person name="Pati A."/>
            <person name="Wagner M."/>
            <person name="Woyke T."/>
            <person name="Ollivier B."/>
            <person name="Klenk H.P."/>
            <person name="Spring S."/>
            <person name="Loy A."/>
        </authorList>
    </citation>
    <scope>NUCLEOTIDE SEQUENCE [LARGE SCALE GENOMIC DNA]</scope>
    <source>
        <strain evidence="2">DSM 22704 / JCM 16185 / SJ4</strain>
    </source>
</reference>
<dbReference type="eggNOG" id="ENOG5032UBK">
    <property type="taxonomic scope" value="Bacteria"/>
</dbReference>
<dbReference type="EMBL" id="CP003639">
    <property type="protein sequence ID" value="AFM40964.1"/>
    <property type="molecule type" value="Genomic_DNA"/>
</dbReference>
<dbReference type="KEGG" id="dai:Desaci_1989"/>
<dbReference type="HOGENOM" id="CLU_127032_0_0_9"/>
<dbReference type="Proteomes" id="UP000002892">
    <property type="component" value="Chromosome"/>
</dbReference>
<name>I4D590_DESAJ</name>